<evidence type="ECO:0000313" key="2">
    <source>
        <dbReference type="Proteomes" id="UP000004535"/>
    </source>
</evidence>
<organism evidence="1 2">
    <name type="scientific">Burkholderia multivorans CGD2</name>
    <dbReference type="NCBI Taxonomy" id="513052"/>
    <lineage>
        <taxon>Bacteria</taxon>
        <taxon>Pseudomonadati</taxon>
        <taxon>Pseudomonadota</taxon>
        <taxon>Betaproteobacteria</taxon>
        <taxon>Burkholderiales</taxon>
        <taxon>Burkholderiaceae</taxon>
        <taxon>Burkholderia</taxon>
        <taxon>Burkholderia cepacia complex</taxon>
    </lineage>
</organism>
<name>B9BX67_9BURK</name>
<dbReference type="AlphaFoldDB" id="B9BX67"/>
<proteinExistence type="predicted"/>
<protein>
    <submittedName>
        <fullName evidence="1">Uncharacterized protein</fullName>
    </submittedName>
</protein>
<comment type="caution">
    <text evidence="1">The sequence shown here is derived from an EMBL/GenBank/DDBJ whole genome shotgun (WGS) entry which is preliminary data.</text>
</comment>
<accession>B9BX67</accession>
<gene>
    <name evidence="1" type="ORF">BURMUCGD2_2487</name>
</gene>
<evidence type="ECO:0000313" key="1">
    <source>
        <dbReference type="EMBL" id="EEE04577.1"/>
    </source>
</evidence>
<sequence>MLCLPDTPYFGAVERLQFVEQRDIGFLRGLNPDRFMPSPA</sequence>
<reference evidence="1 2" key="1">
    <citation type="journal article" date="2012" name="J. Bacteriol.">
        <title>Draft Genome Sequence Determination for Cystic Fibrosis and Chronic Granulomatous Disease Burkholderia multivorans Isolates.</title>
        <authorList>
            <person name="Varga J.J."/>
            <person name="Losada L."/>
            <person name="Zelazny A.M."/>
            <person name="Brinkac L."/>
            <person name="Harkins D."/>
            <person name="Radune D."/>
            <person name="Hostetler J."/>
            <person name="Sampaio E.P."/>
            <person name="Ronning C.M."/>
            <person name="Nierman W.C."/>
            <person name="Greenberg D.E."/>
            <person name="Holland S.M."/>
            <person name="Goldberg J.B."/>
        </authorList>
    </citation>
    <scope>NUCLEOTIDE SEQUENCE [LARGE SCALE GENOMIC DNA]</scope>
    <source>
        <strain evidence="1 2">CGD2</strain>
    </source>
</reference>
<dbReference type="EMBL" id="ACFC01000014">
    <property type="protein sequence ID" value="EEE04577.1"/>
    <property type="molecule type" value="Genomic_DNA"/>
</dbReference>
<dbReference type="Proteomes" id="UP000004535">
    <property type="component" value="Unassembled WGS sequence"/>
</dbReference>